<sequence length="171" mass="19924">MSLFDRMRRIFESETNAGKPVLRERTLFDLDVNDIVSLDLEDWVIEGKVTYHSLPGGVMYWLKSGRQRQGLLLERSVPDKAVVITPFAGRTDNVNEVKTEYILDGKHFFLDYHGEGIVDALGLTPVRTGLVMYWQFETDERQIYRIEWQEGRFFHYDGRWIDAFEVSIVAG</sequence>
<feature type="domain" description="DUF4178" evidence="1">
    <location>
        <begin position="32"/>
        <end position="162"/>
    </location>
</feature>
<dbReference type="STRING" id="498761.HM1_1769"/>
<gene>
    <name evidence="2" type="ORF">HM1_1769</name>
</gene>
<evidence type="ECO:0000313" key="3">
    <source>
        <dbReference type="Proteomes" id="UP000008550"/>
    </source>
</evidence>
<organism evidence="2 3">
    <name type="scientific">Heliobacterium modesticaldum (strain ATCC 51547 / Ice1)</name>
    <dbReference type="NCBI Taxonomy" id="498761"/>
    <lineage>
        <taxon>Bacteria</taxon>
        <taxon>Bacillati</taxon>
        <taxon>Bacillota</taxon>
        <taxon>Clostridia</taxon>
        <taxon>Eubacteriales</taxon>
        <taxon>Heliobacteriaceae</taxon>
        <taxon>Heliomicrobium</taxon>
    </lineage>
</organism>
<dbReference type="InterPro" id="IPR025235">
    <property type="entry name" value="DUF4178"/>
</dbReference>
<dbReference type="HOGENOM" id="CLU_1584892_0_0_9"/>
<dbReference type="Pfam" id="PF13785">
    <property type="entry name" value="DUF4178"/>
    <property type="match status" value="1"/>
</dbReference>
<dbReference type="EMBL" id="CP000930">
    <property type="protein sequence ID" value="ABZ84334.1"/>
    <property type="molecule type" value="Genomic_DNA"/>
</dbReference>
<accession>B0TET2</accession>
<evidence type="ECO:0000313" key="2">
    <source>
        <dbReference type="EMBL" id="ABZ84334.1"/>
    </source>
</evidence>
<dbReference type="eggNOG" id="ENOG502ZBW5">
    <property type="taxonomic scope" value="Bacteria"/>
</dbReference>
<protein>
    <recommendedName>
        <fullName evidence="1">DUF4178 domain-containing protein</fullName>
    </recommendedName>
</protein>
<evidence type="ECO:0000259" key="1">
    <source>
        <dbReference type="Pfam" id="PF13785"/>
    </source>
</evidence>
<dbReference type="AlphaFoldDB" id="B0TET2"/>
<keyword evidence="3" id="KW-1185">Reference proteome</keyword>
<dbReference type="RefSeq" id="WP_012282838.1">
    <property type="nucleotide sequence ID" value="NC_010337.2"/>
</dbReference>
<name>B0TET2_HELMI</name>
<proteinExistence type="predicted"/>
<reference evidence="2 3" key="1">
    <citation type="journal article" date="2008" name="J. Bacteriol.">
        <title>The genome of Heliobacterium modesticaldum, a phototrophic representative of the Firmicutes containing the simplest photosynthetic apparatus.</title>
        <authorList>
            <person name="Sattley W.M."/>
            <person name="Madigan M.T."/>
            <person name="Swingley W.D."/>
            <person name="Cheung P.C."/>
            <person name="Clocksin K.M."/>
            <person name="Conrad A.L."/>
            <person name="Dejesa L.C."/>
            <person name="Honchak B.M."/>
            <person name="Jung D.O."/>
            <person name="Karbach L.E."/>
            <person name="Kurdoglu A."/>
            <person name="Lahiri S."/>
            <person name="Mastrian S.D."/>
            <person name="Page L.E."/>
            <person name="Taylor H.L."/>
            <person name="Wang Z.T."/>
            <person name="Raymond J."/>
            <person name="Chen M."/>
            <person name="Blankenship R.E."/>
            <person name="Touchman J.W."/>
        </authorList>
    </citation>
    <scope>NUCLEOTIDE SEQUENCE [LARGE SCALE GENOMIC DNA]</scope>
    <source>
        <strain evidence="3">ATCC 51547 / Ice1</strain>
    </source>
</reference>
<dbReference type="KEGG" id="hmo:HM1_1769"/>
<dbReference type="Proteomes" id="UP000008550">
    <property type="component" value="Chromosome"/>
</dbReference>